<evidence type="ECO:0000313" key="9">
    <source>
        <dbReference type="EMBL" id="CAF3543364.1"/>
    </source>
</evidence>
<feature type="domain" description="Peptide methionine sulphoxide reductase MsrA" evidence="6">
    <location>
        <begin position="207"/>
        <end position="333"/>
    </location>
</feature>
<dbReference type="AlphaFoldDB" id="A0A820MHS0"/>
<evidence type="ECO:0000313" key="11">
    <source>
        <dbReference type="EMBL" id="CAF4373894.1"/>
    </source>
</evidence>
<feature type="compositionally biased region" description="Polar residues" evidence="5">
    <location>
        <begin position="41"/>
        <end position="61"/>
    </location>
</feature>
<dbReference type="EC" id="1.8.4.11" evidence="2"/>
<dbReference type="Proteomes" id="UP000663833">
    <property type="component" value="Unassembled WGS sequence"/>
</dbReference>
<dbReference type="EMBL" id="CAJNYD010000058">
    <property type="protein sequence ID" value="CAF3201022.1"/>
    <property type="molecule type" value="Genomic_DNA"/>
</dbReference>
<evidence type="ECO:0000313" key="12">
    <source>
        <dbReference type="EMBL" id="CAF4555886.1"/>
    </source>
</evidence>
<evidence type="ECO:0000256" key="1">
    <source>
        <dbReference type="ARBA" id="ARBA00005591"/>
    </source>
</evidence>
<dbReference type="InterPro" id="IPR036509">
    <property type="entry name" value="Met_Sox_Rdtase_MsrA_sf"/>
</dbReference>
<evidence type="ECO:0000256" key="4">
    <source>
        <dbReference type="ARBA" id="ARBA00030643"/>
    </source>
</evidence>
<dbReference type="InterPro" id="IPR019375">
    <property type="entry name" value="Ribosomal_bS1m"/>
</dbReference>
<sequence>MLLRLTSRFFVSSSLLPSTSTFIPSRLANTFIDEQYIRENSPPTNQSVSSMTLKGSSSTKQSQPMTFAKMFRQSKFVQLGGLKGRLLSGRVIDVVDDDLYVDFGGKFHAVVQRPQNKQRDQYVIGAVVSIRLQSWEMAARFLGASRHISLLEADAQLVGLLRRIDRTVKPRDKDIDLRYRRGDSRAPISMKREFSYFYLNKFTLERATFSLGCFWDPDARFGALDGVLVTRVGYCGGTHPATPTYRTIGDYTESVQIEFDPTQISFAQLLTYVNQWYTPNTSKTRSQYAAAIFYHNENQRQQVDEMKIENVRVDMFHRFFEAEDHHQKYNLKRTLMQTEIFGKKEEWQNRDEKMITKINGFLAGYGSNEQFRQWDKRRELTLEQQNYIKDRLRK</sequence>
<gene>
    <name evidence="11" type="ORF">HFQ381_LOCUS18255</name>
    <name evidence="9" type="ORF">KIK155_LOCUS18057</name>
    <name evidence="8" type="ORF">LUA448_LOCUS2215</name>
    <name evidence="7" type="ORF">TIS948_LOCUS10427</name>
    <name evidence="12" type="ORF">TOA249_LOCUS7573</name>
    <name evidence="10" type="ORF">UJA718_LOCUS7598</name>
</gene>
<dbReference type="InterPro" id="IPR002569">
    <property type="entry name" value="Met_Sox_Rdtase_MsrA_dom"/>
</dbReference>
<evidence type="ECO:0000256" key="5">
    <source>
        <dbReference type="SAM" id="MobiDB-lite"/>
    </source>
</evidence>
<dbReference type="PANTHER" id="PTHR13447">
    <property type="entry name" value="MITOCHONDRIAL 28S RIBOSOMAL PROTEIN S28"/>
    <property type="match status" value="1"/>
</dbReference>
<evidence type="ECO:0000256" key="3">
    <source>
        <dbReference type="ARBA" id="ARBA00023002"/>
    </source>
</evidence>
<dbReference type="EMBL" id="CAJNXB010001413">
    <property type="protein sequence ID" value="CAF3163807.1"/>
    <property type="molecule type" value="Genomic_DNA"/>
</dbReference>
<feature type="region of interest" description="Disordered" evidence="5">
    <location>
        <begin position="39"/>
        <end position="61"/>
    </location>
</feature>
<evidence type="ECO:0000313" key="14">
    <source>
        <dbReference type="Proteomes" id="UP000663873"/>
    </source>
</evidence>
<name>A0A820MHS0_9BILA</name>
<reference evidence="11" key="1">
    <citation type="submission" date="2021-02" db="EMBL/GenBank/DDBJ databases">
        <authorList>
            <person name="Nowell W R."/>
        </authorList>
    </citation>
    <scope>NUCLEOTIDE SEQUENCE</scope>
</reference>
<accession>A0A820MHS0</accession>
<dbReference type="Proteomes" id="UP000663838">
    <property type="component" value="Unassembled WGS sequence"/>
</dbReference>
<dbReference type="EMBL" id="CAJOBO010001399">
    <property type="protein sequence ID" value="CAF4373894.1"/>
    <property type="molecule type" value="Genomic_DNA"/>
</dbReference>
<dbReference type="EMBL" id="CAJOBP010000772">
    <property type="protein sequence ID" value="CAF4218733.1"/>
    <property type="molecule type" value="Genomic_DNA"/>
</dbReference>
<evidence type="ECO:0000313" key="13">
    <source>
        <dbReference type="Proteomes" id="UP000663851"/>
    </source>
</evidence>
<evidence type="ECO:0000313" key="8">
    <source>
        <dbReference type="EMBL" id="CAF3201022.1"/>
    </source>
</evidence>
<dbReference type="Pfam" id="PF10246">
    <property type="entry name" value="MRP-S35"/>
    <property type="match status" value="1"/>
</dbReference>
<keyword evidence="3" id="KW-0560">Oxidoreductase</keyword>
<dbReference type="Pfam" id="PF01625">
    <property type="entry name" value="PMSR"/>
    <property type="match status" value="1"/>
</dbReference>
<comment type="caution">
    <text evidence="11">The sequence shown here is derived from an EMBL/GenBank/DDBJ whole genome shotgun (WGS) entry which is preliminary data.</text>
</comment>
<evidence type="ECO:0000313" key="10">
    <source>
        <dbReference type="EMBL" id="CAF4218733.1"/>
    </source>
</evidence>
<dbReference type="SUPFAM" id="SSF55068">
    <property type="entry name" value="Peptide methionine sulfoxide reductase"/>
    <property type="match status" value="1"/>
</dbReference>
<dbReference type="OrthoDB" id="77405at2759"/>
<evidence type="ECO:0000256" key="2">
    <source>
        <dbReference type="ARBA" id="ARBA00012502"/>
    </source>
</evidence>
<dbReference type="Proteomes" id="UP000663825">
    <property type="component" value="Unassembled WGS sequence"/>
</dbReference>
<dbReference type="Proteomes" id="UP000663851">
    <property type="component" value="Unassembled WGS sequence"/>
</dbReference>
<evidence type="ECO:0000259" key="6">
    <source>
        <dbReference type="Pfam" id="PF01625"/>
    </source>
</evidence>
<dbReference type="EMBL" id="CAJOBS010000341">
    <property type="protein sequence ID" value="CAF4555886.1"/>
    <property type="molecule type" value="Genomic_DNA"/>
</dbReference>
<keyword evidence="14" id="KW-1185">Reference proteome</keyword>
<organism evidence="11 13">
    <name type="scientific">Rotaria socialis</name>
    <dbReference type="NCBI Taxonomy" id="392032"/>
    <lineage>
        <taxon>Eukaryota</taxon>
        <taxon>Metazoa</taxon>
        <taxon>Spiralia</taxon>
        <taxon>Gnathifera</taxon>
        <taxon>Rotifera</taxon>
        <taxon>Eurotatoria</taxon>
        <taxon>Bdelloidea</taxon>
        <taxon>Philodinida</taxon>
        <taxon>Philodinidae</taxon>
        <taxon>Rotaria</taxon>
    </lineage>
</organism>
<dbReference type="GO" id="GO:0008113">
    <property type="term" value="F:peptide-methionine (S)-S-oxide reductase activity"/>
    <property type="evidence" value="ECO:0007669"/>
    <property type="project" value="UniProtKB-EC"/>
</dbReference>
<dbReference type="EMBL" id="CAJNYV010003205">
    <property type="protein sequence ID" value="CAF3543364.1"/>
    <property type="molecule type" value="Genomic_DNA"/>
</dbReference>
<dbReference type="GO" id="GO:0005763">
    <property type="term" value="C:mitochondrial small ribosomal subunit"/>
    <property type="evidence" value="ECO:0007669"/>
    <property type="project" value="TreeGrafter"/>
</dbReference>
<protein>
    <recommendedName>
        <fullName evidence="2">peptide-methionine (S)-S-oxide reductase</fullName>
        <ecNumber evidence="2">1.8.4.11</ecNumber>
    </recommendedName>
    <alternativeName>
        <fullName evidence="4">Peptide-methionine (S)-S-oxide reductase</fullName>
    </alternativeName>
</protein>
<dbReference type="PANTHER" id="PTHR13447:SF2">
    <property type="entry name" value="SMALL RIBOSOMAL SUBUNIT PROTEIN BS1M"/>
    <property type="match status" value="1"/>
</dbReference>
<dbReference type="Gene3D" id="3.30.1060.10">
    <property type="entry name" value="Peptide methionine sulphoxide reductase MsrA"/>
    <property type="match status" value="1"/>
</dbReference>
<proteinExistence type="inferred from homology"/>
<dbReference type="Proteomes" id="UP000663873">
    <property type="component" value="Unassembled WGS sequence"/>
</dbReference>
<evidence type="ECO:0000313" key="7">
    <source>
        <dbReference type="EMBL" id="CAF3163807.1"/>
    </source>
</evidence>
<comment type="similarity">
    <text evidence="1">Belongs to the MsrA Met sulfoxide reductase family.</text>
</comment>
<dbReference type="Proteomes" id="UP000663865">
    <property type="component" value="Unassembled WGS sequence"/>
</dbReference>